<proteinExistence type="predicted"/>
<evidence type="ECO:0000313" key="2">
    <source>
        <dbReference type="Proteomes" id="UP000309668"/>
    </source>
</evidence>
<dbReference type="InterPro" id="IPR047111">
    <property type="entry name" value="YbaP-like"/>
</dbReference>
<dbReference type="OrthoDB" id="9806326at2"/>
<name>A0A5S3Q0J9_9SPHN</name>
<evidence type="ECO:0000313" key="1">
    <source>
        <dbReference type="EMBL" id="TMM49857.1"/>
    </source>
</evidence>
<gene>
    <name evidence="1" type="ORF">FEV51_01265</name>
</gene>
<dbReference type="AlphaFoldDB" id="A0A5S3Q0J9"/>
<sequence>MRAPEIMEGKDHVLKAVGRIAVHDARQWRMGLGASMPRCNMAPCRLAIAQRKPSMPRFPILRAAVLALCLQGCATAAPVAAPVMPPEPVAAEAAQGPALWKVADADTTIYLFGTIHALPKDVQWFEGPLAAALDSAGELVTEIPPGAAADPASQQMIAMRAVMPRDQSLRAILSDEQRISYEAAMTRVGLPVAAFDRFEPWFAGMTLGLLPLIKQGYAADSGVEKIVETNAGPAVTRGALETLDDQISIFDNLPMDAQIAFLMSTADNIDQIVPSMDAMLGAWLAGDADALAQMMNDGLNDPVLAKAILHDRNAKWAGWVDDRLDQPGVVFVAVGAGHLAGSKSVQDYLAQRGITVARVQ</sequence>
<accession>A0A5S3Q0J9</accession>
<organism evidence="1 2">
    <name type="scientific">Qipengyuania marisflavi</name>
    <dbReference type="NCBI Taxonomy" id="2486356"/>
    <lineage>
        <taxon>Bacteria</taxon>
        <taxon>Pseudomonadati</taxon>
        <taxon>Pseudomonadota</taxon>
        <taxon>Alphaproteobacteria</taxon>
        <taxon>Sphingomonadales</taxon>
        <taxon>Erythrobacteraceae</taxon>
        <taxon>Qipengyuania</taxon>
    </lineage>
</organism>
<dbReference type="InterPro" id="IPR002816">
    <property type="entry name" value="TraB/PrgY/GumN_fam"/>
</dbReference>
<dbReference type="EMBL" id="VCAO01000001">
    <property type="protein sequence ID" value="TMM49857.1"/>
    <property type="molecule type" value="Genomic_DNA"/>
</dbReference>
<dbReference type="Proteomes" id="UP000309668">
    <property type="component" value="Unassembled WGS sequence"/>
</dbReference>
<reference evidence="1 2" key="1">
    <citation type="submission" date="2019-05" db="EMBL/GenBank/DDBJ databases">
        <title>Erythrobacter marisflavi sp. nov., isolated from isolated from water of an estuary environment.</title>
        <authorList>
            <person name="Yoon J.-H."/>
        </authorList>
    </citation>
    <scope>NUCLEOTIDE SEQUENCE [LARGE SCALE GENOMIC DNA]</scope>
    <source>
        <strain evidence="1 2">KEM-5</strain>
    </source>
</reference>
<dbReference type="PANTHER" id="PTHR40590:SF1">
    <property type="entry name" value="CYTOPLASMIC PROTEIN"/>
    <property type="match status" value="1"/>
</dbReference>
<protein>
    <submittedName>
        <fullName evidence="1">TraB/GumN family protein</fullName>
    </submittedName>
</protein>
<dbReference type="PANTHER" id="PTHR40590">
    <property type="entry name" value="CYTOPLASMIC PROTEIN-RELATED"/>
    <property type="match status" value="1"/>
</dbReference>
<dbReference type="CDD" id="cd14789">
    <property type="entry name" value="Tiki"/>
    <property type="match status" value="1"/>
</dbReference>
<comment type="caution">
    <text evidence="1">The sequence shown here is derived from an EMBL/GenBank/DDBJ whole genome shotgun (WGS) entry which is preliminary data.</text>
</comment>
<keyword evidence="2" id="KW-1185">Reference proteome</keyword>
<dbReference type="Pfam" id="PF01963">
    <property type="entry name" value="TraB_PrgY_gumN"/>
    <property type="match status" value="1"/>
</dbReference>